<accession>D8JUY9</accession>
<dbReference type="Pfam" id="PF11162">
    <property type="entry name" value="DUF2946"/>
    <property type="match status" value="1"/>
</dbReference>
<feature type="chain" id="PRO_5003116311" description="DUF2946 domain-containing protein" evidence="1">
    <location>
        <begin position="33"/>
        <end position="122"/>
    </location>
</feature>
<evidence type="ECO:0000313" key="3">
    <source>
        <dbReference type="Proteomes" id="UP000002033"/>
    </source>
</evidence>
<dbReference type="HOGENOM" id="CLU_144070_0_0_5"/>
<dbReference type="OrthoDB" id="7932573at2"/>
<organism evidence="2 3">
    <name type="scientific">Hyphomicrobium denitrificans (strain ATCC 51888 / DSM 1869 / NCIMB 11706 / TK 0415)</name>
    <dbReference type="NCBI Taxonomy" id="582899"/>
    <lineage>
        <taxon>Bacteria</taxon>
        <taxon>Pseudomonadati</taxon>
        <taxon>Pseudomonadota</taxon>
        <taxon>Alphaproteobacteria</taxon>
        <taxon>Hyphomicrobiales</taxon>
        <taxon>Hyphomicrobiaceae</taxon>
        <taxon>Hyphomicrobium</taxon>
    </lineage>
</organism>
<evidence type="ECO:0000313" key="2">
    <source>
        <dbReference type="EMBL" id="ADJ22805.1"/>
    </source>
</evidence>
<reference evidence="3" key="1">
    <citation type="journal article" date="2011" name="J. Bacteriol.">
        <title>Genome sequences of eight morphologically diverse alphaproteobacteria.</title>
        <authorList>
            <consortium name="US DOE Joint Genome Institute"/>
            <person name="Brown P.J."/>
            <person name="Kysela D.T."/>
            <person name="Buechlein A."/>
            <person name="Hemmerich C."/>
            <person name="Brun Y.V."/>
        </authorList>
    </citation>
    <scope>NUCLEOTIDE SEQUENCE [LARGE SCALE GENOMIC DNA]</scope>
    <source>
        <strain evidence="3">ATCC 51888 / DSM 1869 / NCIB 11706 / TK 0415</strain>
    </source>
</reference>
<feature type="signal peptide" evidence="1">
    <location>
        <begin position="1"/>
        <end position="32"/>
    </location>
</feature>
<dbReference type="Proteomes" id="UP000002033">
    <property type="component" value="Chromosome"/>
</dbReference>
<sequence length="122" mass="12869" precursor="true">MRRYVSFLIGLAFVVRSLLPVGFMLAATSANAGDIGIVICTGHGPLTVDDTGAPLQQKTPLSGKDICPYAPVGAVDVDHDTPHLLARTVHYAELTFRITRERFSATPTAGAQSARGPPAVLI</sequence>
<name>D8JUY9_HYPDA</name>
<dbReference type="KEGG" id="hdn:Hden_0991"/>
<proteinExistence type="predicted"/>
<dbReference type="AlphaFoldDB" id="D8JUY9"/>
<dbReference type="RefSeq" id="WP_013215020.1">
    <property type="nucleotide sequence ID" value="NC_014313.1"/>
</dbReference>
<dbReference type="InterPro" id="IPR021333">
    <property type="entry name" value="DUF2946"/>
</dbReference>
<gene>
    <name evidence="2" type="ordered locus">Hden_0991</name>
</gene>
<dbReference type="STRING" id="582899.Hden_0991"/>
<dbReference type="EMBL" id="CP002083">
    <property type="protein sequence ID" value="ADJ22805.1"/>
    <property type="molecule type" value="Genomic_DNA"/>
</dbReference>
<keyword evidence="3" id="KW-1185">Reference proteome</keyword>
<evidence type="ECO:0008006" key="4">
    <source>
        <dbReference type="Google" id="ProtNLM"/>
    </source>
</evidence>
<protein>
    <recommendedName>
        <fullName evidence="4">DUF2946 domain-containing protein</fullName>
    </recommendedName>
</protein>
<keyword evidence="1" id="KW-0732">Signal</keyword>
<evidence type="ECO:0000256" key="1">
    <source>
        <dbReference type="SAM" id="SignalP"/>
    </source>
</evidence>